<sequence>MLGLWQGLWFIHLRATSSTFSICSSCPCSLSAGSKTSICFPWDVISRTHWTSSLDLDRTSTGLFPVSSSSNTTPKLYMSPLSVATHACPYSGGI</sequence>
<name>A0A3B6RLD5_WHEAT</name>
<feature type="signal peptide" evidence="1">
    <location>
        <begin position="1"/>
        <end position="19"/>
    </location>
</feature>
<accession>A0A3B6RLD5</accession>
<reference evidence="2" key="2">
    <citation type="submission" date="2018-10" db="UniProtKB">
        <authorList>
            <consortium name="EnsemblPlants"/>
        </authorList>
    </citation>
    <scope>IDENTIFICATION</scope>
</reference>
<dbReference type="Gramene" id="TraesCS7A02G435400.1">
    <property type="protein sequence ID" value="TraesCS7A02G435400.1.cds1"/>
    <property type="gene ID" value="TraesCS7A02G435400"/>
</dbReference>
<organism evidence="2">
    <name type="scientific">Triticum aestivum</name>
    <name type="common">Wheat</name>
    <dbReference type="NCBI Taxonomy" id="4565"/>
    <lineage>
        <taxon>Eukaryota</taxon>
        <taxon>Viridiplantae</taxon>
        <taxon>Streptophyta</taxon>
        <taxon>Embryophyta</taxon>
        <taxon>Tracheophyta</taxon>
        <taxon>Spermatophyta</taxon>
        <taxon>Magnoliopsida</taxon>
        <taxon>Liliopsida</taxon>
        <taxon>Poales</taxon>
        <taxon>Poaceae</taxon>
        <taxon>BOP clade</taxon>
        <taxon>Pooideae</taxon>
        <taxon>Triticodae</taxon>
        <taxon>Triticeae</taxon>
        <taxon>Triticinae</taxon>
        <taxon>Triticum</taxon>
    </lineage>
</organism>
<reference evidence="2" key="1">
    <citation type="submission" date="2018-08" db="EMBL/GenBank/DDBJ databases">
        <authorList>
            <person name="Rossello M."/>
        </authorList>
    </citation>
    <scope>NUCLEOTIDE SEQUENCE [LARGE SCALE GENOMIC DNA]</scope>
    <source>
        <strain evidence="2">cv. Chinese Spring</strain>
    </source>
</reference>
<evidence type="ECO:0000313" key="3">
    <source>
        <dbReference type="Proteomes" id="UP000019116"/>
    </source>
</evidence>
<dbReference type="EnsemblPlants" id="TraesCS7A02G435400.1">
    <property type="protein sequence ID" value="TraesCS7A02G435400.1.cds1"/>
    <property type="gene ID" value="TraesCS7A02G435400"/>
</dbReference>
<dbReference type="OrthoDB" id="1933644at2759"/>
<dbReference type="Gramene" id="TraesCS7A03G1054400.1">
    <property type="protein sequence ID" value="TraesCS7A03G1054400.1.CDS1"/>
    <property type="gene ID" value="TraesCS7A03G1054400"/>
</dbReference>
<evidence type="ECO:0008006" key="4">
    <source>
        <dbReference type="Google" id="ProtNLM"/>
    </source>
</evidence>
<dbReference type="Gramene" id="TraesCAD_scaffold_104161_01G000100.1">
    <property type="protein sequence ID" value="TraesCAD_scaffold_104161_01G000100.1"/>
    <property type="gene ID" value="TraesCAD_scaffold_104161_01G000100"/>
</dbReference>
<evidence type="ECO:0000313" key="2">
    <source>
        <dbReference type="EnsemblPlants" id="TraesCS7A02G435400.1.cds1"/>
    </source>
</evidence>
<protein>
    <recommendedName>
        <fullName evidence="4">Secreted protein</fullName>
    </recommendedName>
</protein>
<dbReference type="AlphaFoldDB" id="A0A3B6RLD5"/>
<dbReference type="OMA" id="LNCRTHG"/>
<evidence type="ECO:0000256" key="1">
    <source>
        <dbReference type="SAM" id="SignalP"/>
    </source>
</evidence>
<keyword evidence="1" id="KW-0732">Signal</keyword>
<proteinExistence type="predicted"/>
<keyword evidence="3" id="KW-1185">Reference proteome</keyword>
<dbReference type="Proteomes" id="UP000019116">
    <property type="component" value="Chromosome 7A"/>
</dbReference>
<feature type="chain" id="PRO_5043180193" description="Secreted protein" evidence="1">
    <location>
        <begin position="20"/>
        <end position="94"/>
    </location>
</feature>